<reference evidence="2 3" key="1">
    <citation type="submission" date="2024-05" db="EMBL/GenBank/DDBJ databases">
        <authorList>
            <person name="Haq I."/>
            <person name="Ullah Z."/>
            <person name="Ahmad R."/>
            <person name="Li M."/>
            <person name="Tong Y."/>
        </authorList>
    </citation>
    <scope>NUCLEOTIDE SEQUENCE [LARGE SCALE GENOMIC DNA]</scope>
    <source>
        <strain evidence="2 3">16A2E</strain>
        <plasmid evidence="2">unnamed</plasmid>
    </source>
</reference>
<keyword evidence="1" id="KW-0472">Membrane</keyword>
<evidence type="ECO:0000313" key="2">
    <source>
        <dbReference type="EMBL" id="MEN2769075.1"/>
    </source>
</evidence>
<dbReference type="Proteomes" id="UP001444625">
    <property type="component" value="Unassembled WGS sequence"/>
</dbReference>
<proteinExistence type="predicted"/>
<organism evidence="2 3">
    <name type="scientific">Ornithinibacillus xuwenensis</name>
    <dbReference type="NCBI Taxonomy" id="3144668"/>
    <lineage>
        <taxon>Bacteria</taxon>
        <taxon>Bacillati</taxon>
        <taxon>Bacillota</taxon>
        <taxon>Bacilli</taxon>
        <taxon>Bacillales</taxon>
        <taxon>Bacillaceae</taxon>
        <taxon>Ornithinibacillus</taxon>
    </lineage>
</organism>
<feature type="transmembrane region" description="Helical" evidence="1">
    <location>
        <begin position="191"/>
        <end position="214"/>
    </location>
</feature>
<keyword evidence="3" id="KW-1185">Reference proteome</keyword>
<feature type="transmembrane region" description="Helical" evidence="1">
    <location>
        <begin position="78"/>
        <end position="104"/>
    </location>
</feature>
<feature type="transmembrane region" description="Helical" evidence="1">
    <location>
        <begin position="116"/>
        <end position="137"/>
    </location>
</feature>
<gene>
    <name evidence="2" type="ORF">ABC228_18020</name>
</gene>
<evidence type="ECO:0000256" key="1">
    <source>
        <dbReference type="SAM" id="Phobius"/>
    </source>
</evidence>
<evidence type="ECO:0008006" key="4">
    <source>
        <dbReference type="Google" id="ProtNLM"/>
    </source>
</evidence>
<evidence type="ECO:0000313" key="3">
    <source>
        <dbReference type="Proteomes" id="UP001444625"/>
    </source>
</evidence>
<keyword evidence="1" id="KW-1133">Transmembrane helix</keyword>
<comment type="caution">
    <text evidence="2">The sequence shown here is derived from an EMBL/GenBank/DDBJ whole genome shotgun (WGS) entry which is preliminary data.</text>
</comment>
<protein>
    <recommendedName>
        <fullName evidence="4">Yip1 domain-containing protein</fullName>
    </recommendedName>
</protein>
<keyword evidence="2" id="KW-0614">Plasmid</keyword>
<sequence>MTYSIQIIKLFFAVDDHIFRIKQAEVIKNPWKIITLLGLFSVLVFTWMSVIGIGSSLISNGAVLLDPAEYELQKFWFIIGRVIYSLLFVLFILFLSSLLFYWVTKVPYKKLVLMQVVVLFVMLIERLLWIPLVVYAGLDWYVSPFSFGIMASYITDISFLIYFFGAISIFQIWIIGFQIKFLCKLSAIHKGWIWSTVILFHVILWTLTAVLAYADVHLMNRWFE</sequence>
<keyword evidence="1" id="KW-0812">Transmembrane</keyword>
<accession>A0ABU9XM22</accession>
<feature type="transmembrane region" description="Helical" evidence="1">
    <location>
        <begin position="33"/>
        <end position="58"/>
    </location>
</feature>
<dbReference type="RefSeq" id="WP_345826573.1">
    <property type="nucleotide sequence ID" value="NZ_JBDIML010000010.1"/>
</dbReference>
<geneLocation type="plasmid" evidence="2">
    <name>unnamed</name>
</geneLocation>
<name>A0ABU9XM22_9BACI</name>
<dbReference type="EMBL" id="JBDIML010000010">
    <property type="protein sequence ID" value="MEN2769075.1"/>
    <property type="molecule type" value="Genomic_DNA"/>
</dbReference>
<feature type="transmembrane region" description="Helical" evidence="1">
    <location>
        <begin position="157"/>
        <end position="179"/>
    </location>
</feature>